<evidence type="ECO:0000256" key="2">
    <source>
        <dbReference type="ARBA" id="ARBA00022741"/>
    </source>
</evidence>
<dbReference type="OrthoDB" id="9807426at2"/>
<evidence type="ECO:0000313" key="5">
    <source>
        <dbReference type="EMBL" id="SAI72856.1"/>
    </source>
</evidence>
<keyword evidence="6" id="KW-1185">Reference proteome</keyword>
<dbReference type="Gene3D" id="3.40.630.30">
    <property type="match status" value="1"/>
</dbReference>
<dbReference type="STRING" id="288768.SAMEA3906486_04313"/>
<dbReference type="InterPro" id="IPR032875">
    <property type="entry name" value="Succ_CoA_lig_flav_dom"/>
</dbReference>
<dbReference type="SUPFAM" id="SSF55729">
    <property type="entry name" value="Acyl-CoA N-acyltransferases (Nat)"/>
    <property type="match status" value="1"/>
</dbReference>
<evidence type="ECO:0000256" key="1">
    <source>
        <dbReference type="ARBA" id="ARBA00022598"/>
    </source>
</evidence>
<dbReference type="RefSeq" id="WP_066131669.1">
    <property type="nucleotide sequence ID" value="NZ_FKIF01000008.1"/>
</dbReference>
<dbReference type="GO" id="GO:0005524">
    <property type="term" value="F:ATP binding"/>
    <property type="evidence" value="ECO:0007669"/>
    <property type="project" value="UniProtKB-KW"/>
</dbReference>
<name>A0A157SSI0_9BORD</name>
<dbReference type="GO" id="GO:0016747">
    <property type="term" value="F:acyltransferase activity, transferring groups other than amino-acyl groups"/>
    <property type="evidence" value="ECO:0007669"/>
    <property type="project" value="InterPro"/>
</dbReference>
<dbReference type="Proteomes" id="UP000076848">
    <property type="component" value="Unassembled WGS sequence"/>
</dbReference>
<dbReference type="InterPro" id="IPR000182">
    <property type="entry name" value="GNAT_dom"/>
</dbReference>
<dbReference type="Pfam" id="PF13549">
    <property type="entry name" value="ATP-grasp_5"/>
    <property type="match status" value="1"/>
</dbReference>
<evidence type="ECO:0000313" key="6">
    <source>
        <dbReference type="Proteomes" id="UP000076848"/>
    </source>
</evidence>
<evidence type="ECO:0000259" key="4">
    <source>
        <dbReference type="PROSITE" id="PS51186"/>
    </source>
</evidence>
<dbReference type="AlphaFoldDB" id="A0A157SSI0"/>
<feature type="domain" description="N-acetyltransferase" evidence="4">
    <location>
        <begin position="665"/>
        <end position="815"/>
    </location>
</feature>
<dbReference type="Pfam" id="PF00583">
    <property type="entry name" value="Acetyltransf_1"/>
    <property type="match status" value="1"/>
</dbReference>
<dbReference type="Gene3D" id="3.30.470.20">
    <property type="entry name" value="ATP-grasp fold, B domain"/>
    <property type="match status" value="1"/>
</dbReference>
<keyword evidence="3" id="KW-0067">ATP-binding</keyword>
<proteinExistence type="predicted"/>
<protein>
    <submittedName>
        <fullName evidence="5">Acyl-CoA synthetase</fullName>
    </submittedName>
</protein>
<keyword evidence="1" id="KW-0436">Ligase</keyword>
<organism evidence="5 6">
    <name type="scientific">Bordetella ansorpii</name>
    <dbReference type="NCBI Taxonomy" id="288768"/>
    <lineage>
        <taxon>Bacteria</taxon>
        <taxon>Pseudomonadati</taxon>
        <taxon>Pseudomonadota</taxon>
        <taxon>Betaproteobacteria</taxon>
        <taxon>Burkholderiales</taxon>
        <taxon>Alcaligenaceae</taxon>
        <taxon>Bordetella</taxon>
    </lineage>
</organism>
<accession>A0A157SSI0</accession>
<dbReference type="Pfam" id="PF13607">
    <property type="entry name" value="Succ_CoA_lig"/>
    <property type="match status" value="1"/>
</dbReference>
<dbReference type="Gene3D" id="3.40.50.261">
    <property type="entry name" value="Succinyl-CoA synthetase domains"/>
    <property type="match status" value="2"/>
</dbReference>
<dbReference type="EMBL" id="FKIF01000008">
    <property type="protein sequence ID" value="SAI72856.1"/>
    <property type="molecule type" value="Genomic_DNA"/>
</dbReference>
<dbReference type="PROSITE" id="PS51186">
    <property type="entry name" value="GNAT"/>
    <property type="match status" value="1"/>
</dbReference>
<dbReference type="GO" id="GO:0016874">
    <property type="term" value="F:ligase activity"/>
    <property type="evidence" value="ECO:0007669"/>
    <property type="project" value="UniProtKB-KW"/>
</dbReference>
<dbReference type="InterPro" id="IPR051538">
    <property type="entry name" value="Acyl-CoA_Synth/Transferase"/>
</dbReference>
<keyword evidence="2" id="KW-0547">Nucleotide-binding</keyword>
<evidence type="ECO:0000256" key="3">
    <source>
        <dbReference type="ARBA" id="ARBA00022840"/>
    </source>
</evidence>
<gene>
    <name evidence="5" type="ORF">SAMEA3906486_04313</name>
</gene>
<dbReference type="InterPro" id="IPR016102">
    <property type="entry name" value="Succinyl-CoA_synth-like"/>
</dbReference>
<dbReference type="SUPFAM" id="SSF52210">
    <property type="entry name" value="Succinyl-CoA synthetase domains"/>
    <property type="match status" value="2"/>
</dbReference>
<sequence length="817" mass="88899">MLRHALAPLFEPGSLLVVADRALPVASVLPASVRARTTLVDCPPGQAPELPDRCAGLAEGERPDLALVCVSPAVLPETLRRLAPLAPRAAILLPHELSDPYPGGTMALCRAWAEETGCQLLGPRSFGAQRPHAGFNFSQHPTLARAGRVALLAQSRSIMAAVMDWAEDVHIGFSLTLALGDTAVVGLSQLLDYLASDPRTDSIVIYLEDVGPAREFMSALRAAASVKPVIVLKAGRADPDGADAVFDAALRRAGAVRVRYFVQLFSAVKVLAYKARPRGRRVALLSNGSGPPQLALDLTGPDTPILRAELSPATRRALEGMLEPDAQTANPVITYLPLTPERIQGILDVLLADAGVDGVLVLLAPDALADMPAVARQLAQIAPKARKPVVSCFMGDAGMRPLRRMLDDAGTSAFRTPESAADAFGVLATHHYNQQLLLQTQPPEPPSLAPDIAGARAIIQRVRAQQRLQLDPTEARALLDTFLVPLRAAPRDVLPSEPESRPMAIRVRRDPQFGPVIRFGAGGADAVLSPVDRGLDLPPLNSFLARQLVERSRIWRRVLAPQVGGIAAEALHHALVQVSELVSELPDVESLDIDPLYAGETQLRAAGLRIVLSREAACESPQQSGYPHMAIHPYPSRLVQVRRFEDGAPWVIRPIRPEDGQPLQDFIRGLSERSRYMRFVSMMRELTPRMVSRYTQVDYHRELALVAATQVPNPANRGHPHEVIIGFAHYLRNPDGRGAEYALVIGDDWQRRRLGGQLMRALIDAAREQGLEYIDGLVLSTNRPMLTLMTRLGFTNDADPEDPTMRRVWLNLRGEDA</sequence>
<dbReference type="PANTHER" id="PTHR43334">
    <property type="entry name" value="ACETATE--COA LIGASE [ADP-FORMING]"/>
    <property type="match status" value="1"/>
</dbReference>
<dbReference type="PANTHER" id="PTHR43334:SF1">
    <property type="entry name" value="3-HYDROXYPROPIONATE--COA LIGASE [ADP-FORMING]"/>
    <property type="match status" value="1"/>
</dbReference>
<dbReference type="InterPro" id="IPR016181">
    <property type="entry name" value="Acyl_CoA_acyltransferase"/>
</dbReference>
<reference evidence="5 6" key="1">
    <citation type="submission" date="2016-04" db="EMBL/GenBank/DDBJ databases">
        <authorList>
            <consortium name="Pathogen Informatics"/>
        </authorList>
    </citation>
    <scope>NUCLEOTIDE SEQUENCE [LARGE SCALE GENOMIC DNA]</scope>
    <source>
        <strain evidence="5 6">H050680373</strain>
    </source>
</reference>
<dbReference type="CDD" id="cd04301">
    <property type="entry name" value="NAT_SF"/>
    <property type="match status" value="1"/>
</dbReference>